<name>A0A0F9PP40_9ZZZZ</name>
<dbReference type="EMBL" id="LAZR01002725">
    <property type="protein sequence ID" value="KKN26357.1"/>
    <property type="molecule type" value="Genomic_DNA"/>
</dbReference>
<evidence type="ECO:0000313" key="1">
    <source>
        <dbReference type="EMBL" id="KKN26357.1"/>
    </source>
</evidence>
<dbReference type="AlphaFoldDB" id="A0A0F9PP40"/>
<protein>
    <submittedName>
        <fullName evidence="1">Uncharacterized protein</fullName>
    </submittedName>
</protein>
<proteinExistence type="predicted"/>
<accession>A0A0F9PP40</accession>
<gene>
    <name evidence="1" type="ORF">LCGC14_0875420</name>
</gene>
<organism evidence="1">
    <name type="scientific">marine sediment metagenome</name>
    <dbReference type="NCBI Taxonomy" id="412755"/>
    <lineage>
        <taxon>unclassified sequences</taxon>
        <taxon>metagenomes</taxon>
        <taxon>ecological metagenomes</taxon>
    </lineage>
</organism>
<sequence length="63" mass="7521">MTNTNIIKLLWRRIDALEKLLICYRVEVRPSEKLFTELEKTKKAMENNALEILKAKRYKNLKG</sequence>
<comment type="caution">
    <text evidence="1">The sequence shown here is derived from an EMBL/GenBank/DDBJ whole genome shotgun (WGS) entry which is preliminary data.</text>
</comment>
<reference evidence="1" key="1">
    <citation type="journal article" date="2015" name="Nature">
        <title>Complex archaea that bridge the gap between prokaryotes and eukaryotes.</title>
        <authorList>
            <person name="Spang A."/>
            <person name="Saw J.H."/>
            <person name="Jorgensen S.L."/>
            <person name="Zaremba-Niedzwiedzka K."/>
            <person name="Martijn J."/>
            <person name="Lind A.E."/>
            <person name="van Eijk R."/>
            <person name="Schleper C."/>
            <person name="Guy L."/>
            <person name="Ettema T.J."/>
        </authorList>
    </citation>
    <scope>NUCLEOTIDE SEQUENCE</scope>
</reference>